<evidence type="ECO:0000256" key="12">
    <source>
        <dbReference type="SAM" id="Phobius"/>
    </source>
</evidence>
<feature type="transmembrane region" description="Helical" evidence="12">
    <location>
        <begin position="636"/>
        <end position="657"/>
    </location>
</feature>
<feature type="chain" id="PRO_5007853735" description="G-protein coupled receptors family 1 profile domain-containing protein" evidence="13">
    <location>
        <begin position="29"/>
        <end position="718"/>
    </location>
</feature>
<evidence type="ECO:0000256" key="9">
    <source>
        <dbReference type="ARBA" id="ARBA00023180"/>
    </source>
</evidence>
<keyword evidence="5 12" id="KW-1133">Transmembrane helix</keyword>
<dbReference type="PANTHER" id="PTHR24246">
    <property type="entry name" value="OLFACTORY RECEPTOR AND ADENOSINE RECEPTOR"/>
    <property type="match status" value="1"/>
</dbReference>
<keyword evidence="9" id="KW-0325">Glycoprotein</keyword>
<evidence type="ECO:0000256" key="13">
    <source>
        <dbReference type="SAM" id="SignalP"/>
    </source>
</evidence>
<evidence type="ECO:0000256" key="6">
    <source>
        <dbReference type="ARBA" id="ARBA00023040"/>
    </source>
</evidence>
<comment type="similarity">
    <text evidence="2">Belongs to the G-protein coupled receptor 1 family.</text>
</comment>
<gene>
    <name evidence="15" type="ORF">APZ42_023134</name>
</gene>
<dbReference type="InterPro" id="IPR001073">
    <property type="entry name" value="C1q_dom"/>
</dbReference>
<accession>A0A164V766</accession>
<keyword evidence="11" id="KW-0175">Coiled coil</keyword>
<evidence type="ECO:0000256" key="4">
    <source>
        <dbReference type="ARBA" id="ARBA00022692"/>
    </source>
</evidence>
<keyword evidence="7 12" id="KW-0472">Membrane</keyword>
<proteinExistence type="inferred from homology"/>
<keyword evidence="16" id="KW-1185">Reference proteome</keyword>
<dbReference type="PANTHER" id="PTHR24246:SF27">
    <property type="entry name" value="ADENOSINE RECEPTOR, ISOFORM A"/>
    <property type="match status" value="1"/>
</dbReference>
<dbReference type="InterPro" id="IPR008983">
    <property type="entry name" value="Tumour_necrosis_fac-like_dom"/>
</dbReference>
<sequence length="718" mass="81095">MELVRHTVAVVIVYLFLLTLTCPTSGNALTLEEELQELTENYVQFKEAVQVKNVQLEETVRKLEDQLQQNNEIKKDLESELIRLESKLQQQGSRLAAINPSMLTKDYNKSVSNSDTQPVGVLDEMATSCADLRQAGYNSSGFYLLVRNATVENVYCNFTKVSDSLGFRQCSEYGNLTSSPVYFYVQRNNLFSKESTPISFDLEIINVGEAMNGSSGKFTAPQMGIYSFIFNGLAKFSVSSTPLRLGLNLQLNGSGLTTGRVEVGDHVIVSDKLIFFALQATLKLKSGDQDDRAAHARKDEKDVIPADWREYSYICGADTPCLSSCITMEDLAPEENVTSLRQNISFDFPIMGQNITYGQEVFRKSVVIVGVLLNCLVFFVVSFSRQLRYPRHTFWAVIAFFECVFLVKCALELAVVVHHDHLACQILVLLAPVDYSILLLCLSLAALDRYLAIVRYEWYKSSVSNRGVIVLISLLSVLTFIVITSPFWTGYFSIYTCTNNLTHMHWILIWDLFLGTAGVILHLMIFMESKALIQQYLVNRHQEPITVRFVNSVALQHNSLPGRGAEPSPSADRIFFNFPKNSTLADNEHSRQRLPAHQLPSSIENLDNECFPWMYQAGSKLNRLEIRAALNMSVNILPFWLCTFPVSCSVVVLYWCIRLEGECGSILLPWPYLWNLFLLHSIYNPVMYMATSSEFWRALVHITNKVAIAFHVKLASGI</sequence>
<feature type="transmembrane region" description="Helical" evidence="12">
    <location>
        <begin position="468"/>
        <end position="488"/>
    </location>
</feature>
<feature type="transmembrane region" description="Helical" evidence="12">
    <location>
        <begin position="672"/>
        <end position="690"/>
    </location>
</feature>
<dbReference type="GO" id="GO:0005886">
    <property type="term" value="C:plasma membrane"/>
    <property type="evidence" value="ECO:0007669"/>
    <property type="project" value="UniProtKB-SubCell"/>
</dbReference>
<evidence type="ECO:0000256" key="5">
    <source>
        <dbReference type="ARBA" id="ARBA00022989"/>
    </source>
</evidence>
<dbReference type="OrthoDB" id="9889709at2759"/>
<name>A0A164V766_9CRUS</name>
<evidence type="ECO:0000256" key="7">
    <source>
        <dbReference type="ARBA" id="ARBA00023136"/>
    </source>
</evidence>
<feature type="signal peptide" evidence="13">
    <location>
        <begin position="1"/>
        <end position="28"/>
    </location>
</feature>
<organism evidence="15 16">
    <name type="scientific">Daphnia magna</name>
    <dbReference type="NCBI Taxonomy" id="35525"/>
    <lineage>
        <taxon>Eukaryota</taxon>
        <taxon>Metazoa</taxon>
        <taxon>Ecdysozoa</taxon>
        <taxon>Arthropoda</taxon>
        <taxon>Crustacea</taxon>
        <taxon>Branchiopoda</taxon>
        <taxon>Diplostraca</taxon>
        <taxon>Cladocera</taxon>
        <taxon>Anomopoda</taxon>
        <taxon>Daphniidae</taxon>
        <taxon>Daphnia</taxon>
    </lineage>
</organism>
<comment type="subcellular location">
    <subcellularLocation>
        <location evidence="1">Cell membrane</location>
        <topology evidence="1">Multi-pass membrane protein</topology>
    </subcellularLocation>
</comment>
<keyword evidence="6" id="KW-0297">G-protein coupled receptor</keyword>
<dbReference type="InterPro" id="IPR000276">
    <property type="entry name" value="GPCR_Rhodpsn"/>
</dbReference>
<dbReference type="CDD" id="cd00637">
    <property type="entry name" value="7tm_classA_rhodopsin-like"/>
    <property type="match status" value="1"/>
</dbReference>
<feature type="transmembrane region" description="Helical" evidence="12">
    <location>
        <begin position="426"/>
        <end position="447"/>
    </location>
</feature>
<dbReference type="Gene3D" id="1.20.1070.10">
    <property type="entry name" value="Rhodopsin 7-helix transmembrane proteins"/>
    <property type="match status" value="1"/>
</dbReference>
<evidence type="ECO:0000256" key="11">
    <source>
        <dbReference type="SAM" id="Coils"/>
    </source>
</evidence>
<keyword evidence="13" id="KW-0732">Signal</keyword>
<evidence type="ECO:0000256" key="2">
    <source>
        <dbReference type="ARBA" id="ARBA00010663"/>
    </source>
</evidence>
<feature type="transmembrane region" description="Helical" evidence="12">
    <location>
        <begin position="361"/>
        <end position="381"/>
    </location>
</feature>
<evidence type="ECO:0000256" key="8">
    <source>
        <dbReference type="ARBA" id="ARBA00023170"/>
    </source>
</evidence>
<evidence type="ECO:0000313" key="16">
    <source>
        <dbReference type="Proteomes" id="UP000076858"/>
    </source>
</evidence>
<feature type="coiled-coil region" evidence="11">
    <location>
        <begin position="28"/>
        <end position="94"/>
    </location>
</feature>
<keyword evidence="8" id="KW-0675">Receptor</keyword>
<feature type="transmembrane region" description="Helical" evidence="12">
    <location>
        <begin position="508"/>
        <end position="527"/>
    </location>
</feature>
<feature type="transmembrane region" description="Helical" evidence="12">
    <location>
        <begin position="393"/>
        <end position="414"/>
    </location>
</feature>
<dbReference type="EMBL" id="LRGB01001409">
    <property type="protein sequence ID" value="KZS12036.1"/>
    <property type="molecule type" value="Genomic_DNA"/>
</dbReference>
<reference evidence="15 16" key="1">
    <citation type="submission" date="2016-03" db="EMBL/GenBank/DDBJ databases">
        <title>EvidentialGene: Evidence-directed Construction of Genes on Genomes.</title>
        <authorList>
            <person name="Gilbert D.G."/>
            <person name="Choi J.-H."/>
            <person name="Mockaitis K."/>
            <person name="Colbourne J."/>
            <person name="Pfrender M."/>
        </authorList>
    </citation>
    <scope>NUCLEOTIDE SEQUENCE [LARGE SCALE GENOMIC DNA]</scope>
    <source>
        <strain evidence="15 16">Xinb3</strain>
        <tissue evidence="15">Complete organism</tissue>
    </source>
</reference>
<dbReference type="AlphaFoldDB" id="A0A164V766"/>
<evidence type="ECO:0000259" key="14">
    <source>
        <dbReference type="PROSITE" id="PS50262"/>
    </source>
</evidence>
<dbReference type="Pfam" id="PF00386">
    <property type="entry name" value="C1q"/>
    <property type="match status" value="1"/>
</dbReference>
<dbReference type="PRINTS" id="PR00237">
    <property type="entry name" value="GPCRRHODOPSN"/>
</dbReference>
<evidence type="ECO:0000256" key="1">
    <source>
        <dbReference type="ARBA" id="ARBA00004651"/>
    </source>
</evidence>
<keyword evidence="10" id="KW-0807">Transducer</keyword>
<evidence type="ECO:0000256" key="3">
    <source>
        <dbReference type="ARBA" id="ARBA00022475"/>
    </source>
</evidence>
<dbReference type="Gene3D" id="2.60.120.40">
    <property type="match status" value="1"/>
</dbReference>
<evidence type="ECO:0000256" key="10">
    <source>
        <dbReference type="ARBA" id="ARBA00023224"/>
    </source>
</evidence>
<protein>
    <recommendedName>
        <fullName evidence="14">G-protein coupled receptors family 1 profile domain-containing protein</fullName>
    </recommendedName>
</protein>
<dbReference type="GO" id="GO:0004930">
    <property type="term" value="F:G protein-coupled receptor activity"/>
    <property type="evidence" value="ECO:0007669"/>
    <property type="project" value="UniProtKB-KW"/>
</dbReference>
<evidence type="ECO:0000313" key="15">
    <source>
        <dbReference type="EMBL" id="KZS12036.1"/>
    </source>
</evidence>
<keyword evidence="4 12" id="KW-0812">Transmembrane</keyword>
<dbReference type="PROSITE" id="PS50262">
    <property type="entry name" value="G_PROTEIN_RECEP_F1_2"/>
    <property type="match status" value="1"/>
</dbReference>
<dbReference type="GO" id="GO:0001973">
    <property type="term" value="P:G protein-coupled adenosine receptor signaling pathway"/>
    <property type="evidence" value="ECO:0007669"/>
    <property type="project" value="TreeGrafter"/>
</dbReference>
<dbReference type="InterPro" id="IPR017452">
    <property type="entry name" value="GPCR_Rhodpsn_7TM"/>
</dbReference>
<comment type="caution">
    <text evidence="15">The sequence shown here is derived from an EMBL/GenBank/DDBJ whole genome shotgun (WGS) entry which is preliminary data.</text>
</comment>
<dbReference type="SUPFAM" id="SSF49842">
    <property type="entry name" value="TNF-like"/>
    <property type="match status" value="1"/>
</dbReference>
<dbReference type="GO" id="GO:0007189">
    <property type="term" value="P:adenylate cyclase-activating G protein-coupled receptor signaling pathway"/>
    <property type="evidence" value="ECO:0007669"/>
    <property type="project" value="TreeGrafter"/>
</dbReference>
<dbReference type="Proteomes" id="UP000076858">
    <property type="component" value="Unassembled WGS sequence"/>
</dbReference>
<keyword evidence="3" id="KW-1003">Cell membrane</keyword>
<dbReference type="SUPFAM" id="SSF81321">
    <property type="entry name" value="Family A G protein-coupled receptor-like"/>
    <property type="match status" value="1"/>
</dbReference>
<dbReference type="Pfam" id="PF00001">
    <property type="entry name" value="7tm_1"/>
    <property type="match status" value="1"/>
</dbReference>
<feature type="domain" description="G-protein coupled receptors family 1 profile" evidence="14">
    <location>
        <begin position="373"/>
        <end position="688"/>
    </location>
</feature>